<dbReference type="NCBIfam" id="NF002352">
    <property type="entry name" value="PRK01318.1-3"/>
    <property type="match status" value="1"/>
</dbReference>
<proteinExistence type="inferred from homology"/>
<dbReference type="NCBIfam" id="TIGR03593">
    <property type="entry name" value="yidC_nterm"/>
    <property type="match status" value="1"/>
</dbReference>
<keyword evidence="18" id="KW-1185">Reference proteome</keyword>
<evidence type="ECO:0000256" key="8">
    <source>
        <dbReference type="ARBA" id="ARBA00022989"/>
    </source>
</evidence>
<accession>A0A4Z0W8S1</accession>
<dbReference type="GO" id="GO:0015031">
    <property type="term" value="P:protein transport"/>
    <property type="evidence" value="ECO:0007669"/>
    <property type="project" value="UniProtKB-KW"/>
</dbReference>
<evidence type="ECO:0000256" key="3">
    <source>
        <dbReference type="ARBA" id="ARBA00015325"/>
    </source>
</evidence>
<dbReference type="InterPro" id="IPR047196">
    <property type="entry name" value="YidC_ALB_C"/>
</dbReference>
<dbReference type="GO" id="GO:0032977">
    <property type="term" value="F:membrane insertase activity"/>
    <property type="evidence" value="ECO:0007669"/>
    <property type="project" value="InterPro"/>
</dbReference>
<dbReference type="Pfam" id="PF14849">
    <property type="entry name" value="YidC_periplas"/>
    <property type="match status" value="1"/>
</dbReference>
<keyword evidence="6 13" id="KW-0812">Transmembrane</keyword>
<comment type="similarity">
    <text evidence="2 13">Belongs to the OXA1/ALB3/YidC family. Type 1 subfamily.</text>
</comment>
<reference evidence="17 18" key="1">
    <citation type="submission" date="2019-04" db="EMBL/GenBank/DDBJ databases">
        <title>Natronospirillum operosus gen. nov., sp. nov., a haloalkaliphilic satellite isolated from decaying biomass of laboratory culture of cyanobacterium Geitlerinema sp. and proposal of Natronospirillaceae fam. nov. and Saccharospirillaceae fam. nov.</title>
        <authorList>
            <person name="Kevbrin V."/>
            <person name="Boltyanskaya Y."/>
            <person name="Koziaeva V."/>
            <person name="Grouzdev D.S."/>
            <person name="Park M."/>
            <person name="Cho J."/>
        </authorList>
    </citation>
    <scope>NUCLEOTIDE SEQUENCE [LARGE SCALE GENOMIC DNA]</scope>
    <source>
        <strain evidence="17 18">G-116</strain>
    </source>
</reference>
<evidence type="ECO:0000256" key="11">
    <source>
        <dbReference type="ARBA" id="ARBA00033245"/>
    </source>
</evidence>
<protein>
    <recommendedName>
        <fullName evidence="3 13">Membrane protein insertase YidC</fullName>
    </recommendedName>
    <alternativeName>
        <fullName evidence="12 13">Foldase YidC</fullName>
    </alternativeName>
    <alternativeName>
        <fullName evidence="11 13">Membrane integrase YidC</fullName>
    </alternativeName>
    <alternativeName>
        <fullName evidence="13">Membrane protein YidC</fullName>
    </alternativeName>
</protein>
<evidence type="ECO:0000256" key="2">
    <source>
        <dbReference type="ARBA" id="ARBA00010527"/>
    </source>
</evidence>
<dbReference type="HAMAP" id="MF_01810">
    <property type="entry name" value="YidC_type1"/>
    <property type="match status" value="1"/>
</dbReference>
<evidence type="ECO:0000313" key="17">
    <source>
        <dbReference type="EMBL" id="TGG91508.1"/>
    </source>
</evidence>
<sequence length="581" mass="66125">MDWRRALPILGLGIVSYLLVLQWSEFDTTQRSQELTPATEQSSQDMPPLEEAPDPETTTELSSEAESALPEFQSADDESAQQPGESVPQLDATGDTASTIVVETDTVRAEIQLQTGDLTEVALLQYAVSSDNPTPMRILEQHSGRTYIAQSGLLNQDNRDITRQGRFVAEQDRFELGAGEDELRVPLTQVLDSGLEITKTYVFKRDDYAIDVEFEVRNTADSAQQFSQFGQLRRDRSSDPSRGAGFAMASYLGVATTSEDDRYDKISFRNMDRRAHTHTHFGGWMAFLQHYFVSAWVPPQNETHRYFARENNGLYYAGFTSPARTVEAGGTQTWETTLFVGPKLQDRLSELAEHLQLTVDYGWLWWAAQPLFQLMTFIHDYVGNWGWTIVLLTLIIKMAFYPLSAKAYRSMAKMRKFAPKMQQLKEQYGDDRQKMAQETMKLYKKEKINPMGGCLPMLVQMPVFIALYWVFMESVELRHSPFIFWIQDLSSRDPYFILPLIFGATMFLQMKLGAQPTDPMQAKVMKFLPIGFTAFFLLFPAGLVLYWVVNNSISIAQQQFVNWRVLREDEKAAAAAKADGD</sequence>
<feature type="transmembrane region" description="Helical" evidence="13">
    <location>
        <begin position="450"/>
        <end position="471"/>
    </location>
</feature>
<keyword evidence="9 13" id="KW-0472">Membrane</keyword>
<dbReference type="OrthoDB" id="9780552at2"/>
<dbReference type="Pfam" id="PF02096">
    <property type="entry name" value="60KD_IMP"/>
    <property type="match status" value="1"/>
</dbReference>
<dbReference type="EMBL" id="SRMF01000008">
    <property type="protein sequence ID" value="TGG91508.1"/>
    <property type="molecule type" value="Genomic_DNA"/>
</dbReference>
<feature type="transmembrane region" description="Helical" evidence="13">
    <location>
        <begin position="385"/>
        <end position="405"/>
    </location>
</feature>
<feature type="transmembrane region" description="Helical" evidence="13">
    <location>
        <begin position="495"/>
        <end position="514"/>
    </location>
</feature>
<name>A0A4Z0W8S1_9GAMM</name>
<comment type="subunit">
    <text evidence="13">Interacts with the Sec translocase complex via SecD. Specifically interacts with transmembrane segments of nascent integral membrane proteins during membrane integration.</text>
</comment>
<evidence type="ECO:0000256" key="6">
    <source>
        <dbReference type="ARBA" id="ARBA00022692"/>
    </source>
</evidence>
<dbReference type="InterPro" id="IPR019998">
    <property type="entry name" value="Membr_insert_YidC"/>
</dbReference>
<keyword evidence="8 13" id="KW-1133">Transmembrane helix</keyword>
<dbReference type="InterPro" id="IPR028055">
    <property type="entry name" value="YidC/Oxa/ALB_C"/>
</dbReference>
<evidence type="ECO:0000256" key="5">
    <source>
        <dbReference type="ARBA" id="ARBA00022475"/>
    </source>
</evidence>
<dbReference type="PANTHER" id="PTHR12428">
    <property type="entry name" value="OXA1"/>
    <property type="match status" value="1"/>
</dbReference>
<dbReference type="GO" id="GO:0051205">
    <property type="term" value="P:protein insertion into membrane"/>
    <property type="evidence" value="ECO:0007669"/>
    <property type="project" value="TreeGrafter"/>
</dbReference>
<feature type="region of interest" description="Disordered" evidence="14">
    <location>
        <begin position="30"/>
        <end position="95"/>
    </location>
</feature>
<feature type="domain" description="Membrane insertase YidC N-terminal" evidence="16">
    <location>
        <begin position="100"/>
        <end position="374"/>
    </location>
</feature>
<dbReference type="PRINTS" id="PR00701">
    <property type="entry name" value="60KDINNERMP"/>
</dbReference>
<feature type="compositionally biased region" description="Low complexity" evidence="14">
    <location>
        <begin position="55"/>
        <end position="71"/>
    </location>
</feature>
<keyword evidence="7 13" id="KW-0653">Protein transport</keyword>
<organism evidence="17 18">
    <name type="scientific">Natronospirillum operosum</name>
    <dbReference type="NCBI Taxonomy" id="2759953"/>
    <lineage>
        <taxon>Bacteria</taxon>
        <taxon>Pseudomonadati</taxon>
        <taxon>Pseudomonadota</taxon>
        <taxon>Gammaproteobacteria</taxon>
        <taxon>Oceanospirillales</taxon>
        <taxon>Natronospirillaceae</taxon>
        <taxon>Natronospirillum</taxon>
    </lineage>
</organism>
<feature type="domain" description="Membrane insertase YidC/Oxa/ALB C-terminal" evidence="15">
    <location>
        <begin position="385"/>
        <end position="562"/>
    </location>
</feature>
<comment type="subcellular location">
    <subcellularLocation>
        <location evidence="1">Cell inner membrane</location>
        <topology evidence="1">Multi-pass membrane protein</topology>
    </subcellularLocation>
    <subcellularLocation>
        <location evidence="13">Cell membrane</location>
        <topology evidence="13">Multi-pass membrane protein</topology>
    </subcellularLocation>
</comment>
<keyword evidence="4 13" id="KW-0813">Transport</keyword>
<dbReference type="GO" id="GO:0005886">
    <property type="term" value="C:plasma membrane"/>
    <property type="evidence" value="ECO:0007669"/>
    <property type="project" value="UniProtKB-SubCell"/>
</dbReference>
<dbReference type="InterPro" id="IPR038221">
    <property type="entry name" value="YidC_periplasmic_sf"/>
</dbReference>
<dbReference type="RefSeq" id="WP_135484292.1">
    <property type="nucleotide sequence ID" value="NZ_SRMF01000008.1"/>
</dbReference>
<evidence type="ECO:0000256" key="7">
    <source>
        <dbReference type="ARBA" id="ARBA00022927"/>
    </source>
</evidence>
<keyword evidence="5 13" id="KW-1003">Cell membrane</keyword>
<dbReference type="InterPro" id="IPR001708">
    <property type="entry name" value="YidC/ALB3/OXA1/COX18"/>
</dbReference>
<evidence type="ECO:0000256" key="10">
    <source>
        <dbReference type="ARBA" id="ARBA00023186"/>
    </source>
</evidence>
<comment type="caution">
    <text evidence="17">The sequence shown here is derived from an EMBL/GenBank/DDBJ whole genome shotgun (WGS) entry which is preliminary data.</text>
</comment>
<dbReference type="CDD" id="cd19961">
    <property type="entry name" value="EcYidC-like_peri"/>
    <property type="match status" value="1"/>
</dbReference>
<dbReference type="Gene3D" id="2.70.98.90">
    <property type="match status" value="1"/>
</dbReference>
<evidence type="ECO:0000259" key="15">
    <source>
        <dbReference type="Pfam" id="PF02096"/>
    </source>
</evidence>
<evidence type="ECO:0000256" key="1">
    <source>
        <dbReference type="ARBA" id="ARBA00004429"/>
    </source>
</evidence>
<evidence type="ECO:0000256" key="9">
    <source>
        <dbReference type="ARBA" id="ARBA00023136"/>
    </source>
</evidence>
<dbReference type="InterPro" id="IPR028053">
    <property type="entry name" value="Membr_insert_YidC_N"/>
</dbReference>
<dbReference type="CDD" id="cd20070">
    <property type="entry name" value="5TM_YidC_Alb3"/>
    <property type="match status" value="1"/>
</dbReference>
<dbReference type="AlphaFoldDB" id="A0A4Z0W8S1"/>
<evidence type="ECO:0000256" key="12">
    <source>
        <dbReference type="ARBA" id="ARBA00033342"/>
    </source>
</evidence>
<evidence type="ECO:0000256" key="14">
    <source>
        <dbReference type="SAM" id="MobiDB-lite"/>
    </source>
</evidence>
<comment type="function">
    <text evidence="13">Required for the insertion and/or proper folding and/or complex formation of integral membrane proteins into the membrane. Involved in integration of membrane proteins that insert both dependently and independently of the Sec translocase complex, as well as at least some lipoproteins. Aids folding of multispanning membrane proteins.</text>
</comment>
<dbReference type="NCBIfam" id="TIGR03592">
    <property type="entry name" value="yidC_oxa1_cterm"/>
    <property type="match status" value="1"/>
</dbReference>
<feature type="compositionally biased region" description="Polar residues" evidence="14">
    <location>
        <begin position="30"/>
        <end position="45"/>
    </location>
</feature>
<evidence type="ECO:0000256" key="13">
    <source>
        <dbReference type="HAMAP-Rule" id="MF_01810"/>
    </source>
</evidence>
<gene>
    <name evidence="13 17" type="primary">yidC</name>
    <name evidence="17" type="ORF">E4656_15880</name>
</gene>
<evidence type="ECO:0000259" key="16">
    <source>
        <dbReference type="Pfam" id="PF14849"/>
    </source>
</evidence>
<dbReference type="PRINTS" id="PR01900">
    <property type="entry name" value="YIDCPROTEIN"/>
</dbReference>
<evidence type="ECO:0000256" key="4">
    <source>
        <dbReference type="ARBA" id="ARBA00022448"/>
    </source>
</evidence>
<evidence type="ECO:0000313" key="18">
    <source>
        <dbReference type="Proteomes" id="UP000297475"/>
    </source>
</evidence>
<dbReference type="PANTHER" id="PTHR12428:SF65">
    <property type="entry name" value="CYTOCHROME C OXIDASE ASSEMBLY PROTEIN COX18, MITOCHONDRIAL"/>
    <property type="match status" value="1"/>
</dbReference>
<feature type="transmembrane region" description="Helical" evidence="13">
    <location>
        <begin position="526"/>
        <end position="549"/>
    </location>
</feature>
<keyword evidence="10 13" id="KW-0143">Chaperone</keyword>
<dbReference type="Proteomes" id="UP000297475">
    <property type="component" value="Unassembled WGS sequence"/>
</dbReference>